<dbReference type="Proteomes" id="UP001236723">
    <property type="component" value="Unassembled WGS sequence"/>
</dbReference>
<keyword evidence="4" id="KW-1133">Transmembrane helix</keyword>
<evidence type="ECO:0000313" key="5">
    <source>
        <dbReference type="EMBL" id="MDQ0351996.1"/>
    </source>
</evidence>
<dbReference type="InterPro" id="IPR012902">
    <property type="entry name" value="N_methyl_site"/>
</dbReference>
<name>A0ABU0DU58_9BACI</name>
<dbReference type="PROSITE" id="PS00409">
    <property type="entry name" value="PROKAR_NTER_METHYL"/>
    <property type="match status" value="1"/>
</dbReference>
<evidence type="ECO:0000313" key="6">
    <source>
        <dbReference type="Proteomes" id="UP001236723"/>
    </source>
</evidence>
<comment type="caution">
    <text evidence="5">The sequence shown here is derived from an EMBL/GenBank/DDBJ whole genome shotgun (WGS) entry which is preliminary data.</text>
</comment>
<dbReference type="Gene3D" id="3.30.700.10">
    <property type="entry name" value="Glycoprotein, Type 4 Pilin"/>
    <property type="match status" value="1"/>
</dbReference>
<keyword evidence="4" id="KW-0812">Transmembrane</keyword>
<keyword evidence="4" id="KW-0472">Membrane</keyword>
<evidence type="ECO:0000256" key="1">
    <source>
        <dbReference type="ARBA" id="ARBA00004241"/>
    </source>
</evidence>
<keyword evidence="6" id="KW-1185">Reference proteome</keyword>
<evidence type="ECO:0000256" key="4">
    <source>
        <dbReference type="SAM" id="Phobius"/>
    </source>
</evidence>
<dbReference type="NCBIfam" id="TIGR02532">
    <property type="entry name" value="IV_pilin_GFxxxE"/>
    <property type="match status" value="1"/>
</dbReference>
<evidence type="ECO:0000256" key="3">
    <source>
        <dbReference type="SAM" id="MobiDB-lite"/>
    </source>
</evidence>
<gene>
    <name evidence="5" type="ORF">J2R98_001828</name>
</gene>
<dbReference type="SUPFAM" id="SSF54523">
    <property type="entry name" value="Pili subunits"/>
    <property type="match status" value="1"/>
</dbReference>
<reference evidence="5 6" key="1">
    <citation type="submission" date="2023-07" db="EMBL/GenBank/DDBJ databases">
        <title>Genomic Encyclopedia of Type Strains, Phase IV (KMG-IV): sequencing the most valuable type-strain genomes for metagenomic binning, comparative biology and taxonomic classification.</title>
        <authorList>
            <person name="Goeker M."/>
        </authorList>
    </citation>
    <scope>NUCLEOTIDE SEQUENCE [LARGE SCALE GENOMIC DNA]</scope>
    <source>
        <strain evidence="5 6">DSM 15448</strain>
    </source>
</reference>
<protein>
    <submittedName>
        <fullName evidence="5">Type IV pilus assembly protein PilA</fullName>
    </submittedName>
</protein>
<comment type="subcellular location">
    <subcellularLocation>
        <location evidence="1">Cell surface</location>
    </subcellularLocation>
</comment>
<dbReference type="EMBL" id="JAUSUP010000004">
    <property type="protein sequence ID" value="MDQ0351996.1"/>
    <property type="molecule type" value="Genomic_DNA"/>
</dbReference>
<dbReference type="Pfam" id="PF07963">
    <property type="entry name" value="N_methyl"/>
    <property type="match status" value="1"/>
</dbReference>
<sequence>MKNQKGITLVELLAVIVILGIIALIAVPAIANVIEDSRYDSVKATAINIIEAGELYAVTNEEDSVTLSELEDEGYINISGYDDSSDDISVSIDSSGSTIDGILSDSNVAIQFTDATIQNINDTSASDLRNEDADSPVEYASVQ</sequence>
<evidence type="ECO:0000256" key="2">
    <source>
        <dbReference type="ARBA" id="ARBA00023287"/>
    </source>
</evidence>
<organism evidence="5 6">
    <name type="scientific">Alkalibacillus filiformis</name>
    <dbReference type="NCBI Taxonomy" id="200990"/>
    <lineage>
        <taxon>Bacteria</taxon>
        <taxon>Bacillati</taxon>
        <taxon>Bacillota</taxon>
        <taxon>Bacilli</taxon>
        <taxon>Bacillales</taxon>
        <taxon>Bacillaceae</taxon>
        <taxon>Alkalibacillus</taxon>
    </lineage>
</organism>
<feature type="region of interest" description="Disordered" evidence="3">
    <location>
        <begin position="123"/>
        <end position="143"/>
    </location>
</feature>
<keyword evidence="2" id="KW-0178">Competence</keyword>
<dbReference type="InterPro" id="IPR045584">
    <property type="entry name" value="Pilin-like"/>
</dbReference>
<accession>A0ABU0DU58</accession>
<proteinExistence type="predicted"/>
<feature type="transmembrane region" description="Helical" evidence="4">
    <location>
        <begin position="12"/>
        <end position="31"/>
    </location>
</feature>